<sequence length="127" mass="14095">MTPADLVESQNILHFEYMASTIKEFVNICDLCNRANTTEVKPPLGKNIVSEMPFLLRALDGADPFPITSSGNRYVLVGVDLCSNLLVLKLIPAMNTENTIKFLWENIIVYYGLPETVSSGHGSNFDK</sequence>
<dbReference type="PROSITE" id="PS50994">
    <property type="entry name" value="INTEGRASE"/>
    <property type="match status" value="1"/>
</dbReference>
<dbReference type="SUPFAM" id="SSF53098">
    <property type="entry name" value="Ribonuclease H-like"/>
    <property type="match status" value="1"/>
</dbReference>
<gene>
    <name evidence="2" type="ORF">QYM36_019166</name>
</gene>
<dbReference type="GO" id="GO:0003676">
    <property type="term" value="F:nucleic acid binding"/>
    <property type="evidence" value="ECO:0007669"/>
    <property type="project" value="InterPro"/>
</dbReference>
<accession>A0AA88KU02</accession>
<evidence type="ECO:0000259" key="1">
    <source>
        <dbReference type="PROSITE" id="PS50994"/>
    </source>
</evidence>
<reference evidence="2" key="1">
    <citation type="submission" date="2023-07" db="EMBL/GenBank/DDBJ databases">
        <title>Chromosome-level genome assembly of Artemia franciscana.</title>
        <authorList>
            <person name="Jo E."/>
        </authorList>
    </citation>
    <scope>NUCLEOTIDE SEQUENCE</scope>
    <source>
        <tissue evidence="2">Whole body</tissue>
    </source>
</reference>
<dbReference type="InterPro" id="IPR012337">
    <property type="entry name" value="RNaseH-like_sf"/>
</dbReference>
<dbReference type="EMBL" id="JAVRJZ010000567">
    <property type="protein sequence ID" value="KAK2702224.1"/>
    <property type="molecule type" value="Genomic_DNA"/>
</dbReference>
<keyword evidence="3" id="KW-1185">Reference proteome</keyword>
<evidence type="ECO:0000313" key="2">
    <source>
        <dbReference type="EMBL" id="KAK2702224.1"/>
    </source>
</evidence>
<dbReference type="GO" id="GO:0015074">
    <property type="term" value="P:DNA integration"/>
    <property type="evidence" value="ECO:0007669"/>
    <property type="project" value="InterPro"/>
</dbReference>
<dbReference type="InterPro" id="IPR001584">
    <property type="entry name" value="Integrase_cat-core"/>
</dbReference>
<feature type="domain" description="Integrase catalytic" evidence="1">
    <location>
        <begin position="49"/>
        <end position="127"/>
    </location>
</feature>
<name>A0AA88KU02_ARTSF</name>
<dbReference type="InterPro" id="IPR036397">
    <property type="entry name" value="RNaseH_sf"/>
</dbReference>
<dbReference type="AlphaFoldDB" id="A0AA88KU02"/>
<organism evidence="2 3">
    <name type="scientific">Artemia franciscana</name>
    <name type="common">Brine shrimp</name>
    <name type="synonym">Artemia sanfranciscana</name>
    <dbReference type="NCBI Taxonomy" id="6661"/>
    <lineage>
        <taxon>Eukaryota</taxon>
        <taxon>Metazoa</taxon>
        <taxon>Ecdysozoa</taxon>
        <taxon>Arthropoda</taxon>
        <taxon>Crustacea</taxon>
        <taxon>Branchiopoda</taxon>
        <taxon>Anostraca</taxon>
        <taxon>Artemiidae</taxon>
        <taxon>Artemia</taxon>
    </lineage>
</organism>
<comment type="caution">
    <text evidence="2">The sequence shown here is derived from an EMBL/GenBank/DDBJ whole genome shotgun (WGS) entry which is preliminary data.</text>
</comment>
<protein>
    <recommendedName>
        <fullName evidence="1">Integrase catalytic domain-containing protein</fullName>
    </recommendedName>
</protein>
<evidence type="ECO:0000313" key="3">
    <source>
        <dbReference type="Proteomes" id="UP001187531"/>
    </source>
</evidence>
<dbReference type="Gene3D" id="3.30.420.10">
    <property type="entry name" value="Ribonuclease H-like superfamily/Ribonuclease H"/>
    <property type="match status" value="1"/>
</dbReference>
<dbReference type="Proteomes" id="UP001187531">
    <property type="component" value="Unassembled WGS sequence"/>
</dbReference>
<proteinExistence type="predicted"/>